<sequence>MEKLKLSLVLFAIFASSYGKNDINFVPPQPHPNSSTKPPITTTHAPNTTTHAPNTTTHAPNTTTLAPNTTTIAPNTTTAAPNTTTMAPNTTTLAPNTTTAAPITTTMAPNTTTVAPITTPSPAPKPVPDPSMGNWSVNYENTNHSCLGVDMAGQLEFLEANHTMKLNLPPNATANGMCSNESDSLVLHWGNNNMKMDFRRMNTSKYELGLIKVVLVNLTLPGQAPKNYTLVHNTTEFSTPLSNSYKCAKVQTLNLTEENKNDTIAYLHVSHVQFQAFRNATGHTFDSAIDCDGSVTNDVVPIVVGCVLAALVVMVLVAYLIGRRRCQARGYLSMFADTKSESDYIPMKNISCFK</sequence>
<keyword evidence="10" id="KW-0770">Synapse</keyword>
<dbReference type="GO" id="GO:0072594">
    <property type="term" value="P:establishment of protein localization to organelle"/>
    <property type="evidence" value="ECO:0007669"/>
    <property type="project" value="TreeGrafter"/>
</dbReference>
<feature type="signal peptide" evidence="23">
    <location>
        <begin position="1"/>
        <end position="19"/>
    </location>
</feature>
<evidence type="ECO:0000256" key="20">
    <source>
        <dbReference type="PROSITE-ProRule" id="PRU00740"/>
    </source>
</evidence>
<keyword evidence="11 20" id="KW-0472">Membrane</keyword>
<evidence type="ECO:0000256" key="16">
    <source>
        <dbReference type="ARBA" id="ARBA00053950"/>
    </source>
</evidence>
<evidence type="ECO:0000256" key="5">
    <source>
        <dbReference type="ARBA" id="ARBA00009644"/>
    </source>
</evidence>
<dbReference type="Pfam" id="PF21222">
    <property type="entry name" value="Lamp2_2nd"/>
    <property type="match status" value="1"/>
</dbReference>
<evidence type="ECO:0000256" key="2">
    <source>
        <dbReference type="ARBA" id="ARBA00004158"/>
    </source>
</evidence>
<evidence type="ECO:0000256" key="11">
    <source>
        <dbReference type="ARBA" id="ARBA00023136"/>
    </source>
</evidence>
<comment type="subcellular location">
    <subcellularLocation>
        <location evidence="4">Cell projection</location>
        <location evidence="4">Dendrite</location>
    </subcellularLocation>
    <subcellularLocation>
        <location evidence="17">Cell projection</location>
        <location evidence="17">Growth cone membrane</location>
        <topology evidence="17">Single-pass type I membrane protein</topology>
    </subcellularLocation>
    <subcellularLocation>
        <location evidence="15">Cytoplasmic vesicle</location>
        <location evidence="15">Secretory vesicle</location>
        <location evidence="15">Synaptic vesicle membrane</location>
        <topology evidence="15">Single-pass type I membrane protein</topology>
    </subcellularLocation>
    <subcellularLocation>
        <location evidence="2">Early endosome membrane</location>
        <topology evidence="2">Single-pass type I membrane protein</topology>
    </subcellularLocation>
    <subcellularLocation>
        <location evidence="1">Endoplasmic reticulum-Golgi intermediate compartment membrane</location>
        <topology evidence="1">Single-pass type I membrane protein</topology>
    </subcellularLocation>
    <subcellularLocation>
        <location evidence="20">Membrane</location>
        <topology evidence="20">Single-pass type I membrane protein</topology>
    </subcellularLocation>
    <subcellularLocation>
        <location evidence="3">Recycling endosome</location>
    </subcellularLocation>
</comment>
<dbReference type="Pfam" id="PF01299">
    <property type="entry name" value="Lamp2-like_luminal"/>
    <property type="match status" value="1"/>
</dbReference>
<comment type="function">
    <text evidence="16">Plays a role in short-term synaptic plasticity in a subset of GABAergic neurons in the brain.</text>
</comment>
<dbReference type="PRINTS" id="PR00336">
    <property type="entry name" value="LYSASSOCTDMP"/>
</dbReference>
<feature type="compositionally biased region" description="Low complexity" evidence="21">
    <location>
        <begin position="38"/>
        <end position="95"/>
    </location>
</feature>
<evidence type="ECO:0000256" key="13">
    <source>
        <dbReference type="ARBA" id="ARBA00023273"/>
    </source>
</evidence>
<feature type="domain" description="Lysosome-associated membrane glycoprotein 2-like luminal" evidence="24">
    <location>
        <begin position="131"/>
        <end position="278"/>
    </location>
</feature>
<dbReference type="Proteomes" id="UP001153737">
    <property type="component" value="Chromosome 7"/>
</dbReference>
<dbReference type="InterPro" id="IPR048524">
    <property type="entry name" value="Lamp2-like_TM"/>
</dbReference>
<evidence type="ECO:0000259" key="24">
    <source>
        <dbReference type="Pfam" id="PF01299"/>
    </source>
</evidence>
<comment type="caution">
    <text evidence="20">Lacks conserved residue(s) required for the propagation of feature annotation.</text>
</comment>
<name>A0A9N9X4V4_PHACE</name>
<proteinExistence type="inferred from homology"/>
<keyword evidence="7 23" id="KW-0732">Signal</keyword>
<dbReference type="GO" id="GO:0005765">
    <property type="term" value="C:lysosomal membrane"/>
    <property type="evidence" value="ECO:0007669"/>
    <property type="project" value="TreeGrafter"/>
</dbReference>
<evidence type="ECO:0000256" key="22">
    <source>
        <dbReference type="SAM" id="Phobius"/>
    </source>
</evidence>
<evidence type="ECO:0000256" key="19">
    <source>
        <dbReference type="ARBA" id="ARBA00076257"/>
    </source>
</evidence>
<feature type="transmembrane region" description="Helical" evidence="22">
    <location>
        <begin position="299"/>
        <end position="321"/>
    </location>
</feature>
<evidence type="ECO:0000256" key="7">
    <source>
        <dbReference type="ARBA" id="ARBA00022729"/>
    </source>
</evidence>
<evidence type="ECO:0000259" key="25">
    <source>
        <dbReference type="Pfam" id="PF21222"/>
    </source>
</evidence>
<evidence type="ECO:0000313" key="26">
    <source>
        <dbReference type="EMBL" id="CAG9823483.1"/>
    </source>
</evidence>
<keyword evidence="12" id="KW-0325">Glycoprotein</keyword>
<evidence type="ECO:0000256" key="3">
    <source>
        <dbReference type="ARBA" id="ARBA00004172"/>
    </source>
</evidence>
<dbReference type="PANTHER" id="PTHR11506:SF35">
    <property type="entry name" value="LYSOSOME-ASSOCIATED MEMBRANE GLYCOPROTEIN 5"/>
    <property type="match status" value="1"/>
</dbReference>
<keyword evidence="6 20" id="KW-0812">Transmembrane</keyword>
<evidence type="ECO:0000256" key="1">
    <source>
        <dbReference type="ARBA" id="ARBA00004151"/>
    </source>
</evidence>
<evidence type="ECO:0000256" key="12">
    <source>
        <dbReference type="ARBA" id="ARBA00023180"/>
    </source>
</evidence>
<feature type="region of interest" description="Disordered" evidence="21">
    <location>
        <begin position="27"/>
        <end position="95"/>
    </location>
</feature>
<evidence type="ECO:0000256" key="15">
    <source>
        <dbReference type="ARBA" id="ARBA00029428"/>
    </source>
</evidence>
<protein>
    <recommendedName>
        <fullName evidence="18">Lysosome-associated membrane glycoprotein 5</fullName>
    </recommendedName>
    <alternativeName>
        <fullName evidence="19">Lysosome-associated membrane protein 5</fullName>
    </alternativeName>
</protein>
<dbReference type="InterPro" id="IPR048528">
    <property type="entry name" value="Lamp2-like_luminal"/>
</dbReference>
<evidence type="ECO:0000256" key="14">
    <source>
        <dbReference type="ARBA" id="ARBA00023329"/>
    </source>
</evidence>
<reference evidence="26" key="1">
    <citation type="submission" date="2022-01" db="EMBL/GenBank/DDBJ databases">
        <authorList>
            <person name="King R."/>
        </authorList>
    </citation>
    <scope>NUCLEOTIDE SEQUENCE</scope>
</reference>
<keyword evidence="8" id="KW-0967">Endosome</keyword>
<feature type="domain" description="Lysosome-associated membrane glycoprotein 2-like transmembrane" evidence="25">
    <location>
        <begin position="300"/>
        <end position="328"/>
    </location>
</feature>
<keyword evidence="13" id="KW-0966">Cell projection</keyword>
<evidence type="ECO:0000256" key="6">
    <source>
        <dbReference type="ARBA" id="ARBA00022692"/>
    </source>
</evidence>
<dbReference type="InterPro" id="IPR002000">
    <property type="entry name" value="Lysosome-assoc_membr_glycop"/>
</dbReference>
<organism evidence="26 27">
    <name type="scientific">Phaedon cochleariae</name>
    <name type="common">Mustard beetle</name>
    <dbReference type="NCBI Taxonomy" id="80249"/>
    <lineage>
        <taxon>Eukaryota</taxon>
        <taxon>Metazoa</taxon>
        <taxon>Ecdysozoa</taxon>
        <taxon>Arthropoda</taxon>
        <taxon>Hexapoda</taxon>
        <taxon>Insecta</taxon>
        <taxon>Pterygota</taxon>
        <taxon>Neoptera</taxon>
        <taxon>Endopterygota</taxon>
        <taxon>Coleoptera</taxon>
        <taxon>Polyphaga</taxon>
        <taxon>Cucujiformia</taxon>
        <taxon>Chrysomeloidea</taxon>
        <taxon>Chrysomelidae</taxon>
        <taxon>Chrysomelinae</taxon>
        <taxon>Chrysomelini</taxon>
        <taxon>Phaedon</taxon>
    </lineage>
</organism>
<dbReference type="OrthoDB" id="6232933at2759"/>
<evidence type="ECO:0000313" key="27">
    <source>
        <dbReference type="Proteomes" id="UP001153737"/>
    </source>
</evidence>
<dbReference type="AlphaFoldDB" id="A0A9N9X4V4"/>
<evidence type="ECO:0000256" key="21">
    <source>
        <dbReference type="SAM" id="MobiDB-lite"/>
    </source>
</evidence>
<evidence type="ECO:0000256" key="10">
    <source>
        <dbReference type="ARBA" id="ARBA00023018"/>
    </source>
</evidence>
<comment type="similarity">
    <text evidence="5 20">Belongs to the LAMP family.</text>
</comment>
<feature type="chain" id="PRO_5040139098" description="Lysosome-associated membrane glycoprotein 5" evidence="23">
    <location>
        <begin position="20"/>
        <end position="354"/>
    </location>
</feature>
<dbReference type="PROSITE" id="PS51407">
    <property type="entry name" value="LAMP_3"/>
    <property type="match status" value="1"/>
</dbReference>
<accession>A0A9N9X4V4</accession>
<dbReference type="EMBL" id="OU896713">
    <property type="protein sequence ID" value="CAG9823483.1"/>
    <property type="molecule type" value="Genomic_DNA"/>
</dbReference>
<dbReference type="Gene3D" id="2.40.160.110">
    <property type="match status" value="1"/>
</dbReference>
<dbReference type="GO" id="GO:0031902">
    <property type="term" value="C:late endosome membrane"/>
    <property type="evidence" value="ECO:0007669"/>
    <property type="project" value="TreeGrafter"/>
</dbReference>
<gene>
    <name evidence="26" type="ORF">PHAECO_LOCUS10697</name>
</gene>
<keyword evidence="14" id="KW-0968">Cytoplasmic vesicle</keyword>
<dbReference type="GO" id="GO:0005886">
    <property type="term" value="C:plasma membrane"/>
    <property type="evidence" value="ECO:0007669"/>
    <property type="project" value="UniProtKB-SubCell"/>
</dbReference>
<reference evidence="26" key="2">
    <citation type="submission" date="2022-10" db="EMBL/GenBank/DDBJ databases">
        <authorList>
            <consortium name="ENA_rothamsted_submissions"/>
            <consortium name="culmorum"/>
            <person name="King R."/>
        </authorList>
    </citation>
    <scope>NUCLEOTIDE SEQUENCE</scope>
</reference>
<dbReference type="PANTHER" id="PTHR11506">
    <property type="entry name" value="LYSOSOME-ASSOCIATED MEMBRANE GLYCOPROTEIN"/>
    <property type="match status" value="1"/>
</dbReference>
<evidence type="ECO:0000256" key="17">
    <source>
        <dbReference type="ARBA" id="ARBA00060492"/>
    </source>
</evidence>
<evidence type="ECO:0000256" key="4">
    <source>
        <dbReference type="ARBA" id="ARBA00004279"/>
    </source>
</evidence>
<evidence type="ECO:0000256" key="9">
    <source>
        <dbReference type="ARBA" id="ARBA00022989"/>
    </source>
</evidence>
<evidence type="ECO:0000256" key="18">
    <source>
        <dbReference type="ARBA" id="ARBA00074379"/>
    </source>
</evidence>
<keyword evidence="9 22" id="KW-1133">Transmembrane helix</keyword>
<evidence type="ECO:0000256" key="8">
    <source>
        <dbReference type="ARBA" id="ARBA00022753"/>
    </source>
</evidence>
<evidence type="ECO:0000256" key="23">
    <source>
        <dbReference type="SAM" id="SignalP"/>
    </source>
</evidence>
<keyword evidence="27" id="KW-1185">Reference proteome</keyword>